<protein>
    <submittedName>
        <fullName evidence="1">Uncharacterized protein</fullName>
    </submittedName>
</protein>
<dbReference type="Proteomes" id="UP001224890">
    <property type="component" value="Unassembled WGS sequence"/>
</dbReference>
<reference evidence="1" key="1">
    <citation type="submission" date="2021-06" db="EMBL/GenBank/DDBJ databases">
        <title>Comparative genomics, transcriptomics and evolutionary studies reveal genomic signatures of adaptation to plant cell wall in hemibiotrophic fungi.</title>
        <authorList>
            <consortium name="DOE Joint Genome Institute"/>
            <person name="Baroncelli R."/>
            <person name="Diaz J.F."/>
            <person name="Benocci T."/>
            <person name="Peng M."/>
            <person name="Battaglia E."/>
            <person name="Haridas S."/>
            <person name="Andreopoulos W."/>
            <person name="Labutti K."/>
            <person name="Pangilinan J."/>
            <person name="Floch G.L."/>
            <person name="Makela M.R."/>
            <person name="Henrissat B."/>
            <person name="Grigoriev I.V."/>
            <person name="Crouch J.A."/>
            <person name="De Vries R.P."/>
            <person name="Sukno S.A."/>
            <person name="Thon M.R."/>
        </authorList>
    </citation>
    <scope>NUCLEOTIDE SEQUENCE</scope>
    <source>
        <strain evidence="1">CBS 193.32</strain>
    </source>
</reference>
<comment type="caution">
    <text evidence="1">The sequence shown here is derived from an EMBL/GenBank/DDBJ whole genome shotgun (WGS) entry which is preliminary data.</text>
</comment>
<evidence type="ECO:0000313" key="2">
    <source>
        <dbReference type="Proteomes" id="UP001224890"/>
    </source>
</evidence>
<evidence type="ECO:0000313" key="1">
    <source>
        <dbReference type="EMBL" id="KAK1657001.1"/>
    </source>
</evidence>
<dbReference type="EMBL" id="JAHMHR010000109">
    <property type="protein sequence ID" value="KAK1657001.1"/>
    <property type="molecule type" value="Genomic_DNA"/>
</dbReference>
<name>A0AAJ0EM30_9PEZI</name>
<feature type="non-terminal residue" evidence="1">
    <location>
        <position position="61"/>
    </location>
</feature>
<proteinExistence type="predicted"/>
<accession>A0AAJ0EM30</accession>
<gene>
    <name evidence="1" type="ORF">BDP55DRAFT_687258</name>
</gene>
<dbReference type="AlphaFoldDB" id="A0AAJ0EM30"/>
<keyword evidence="2" id="KW-1185">Reference proteome</keyword>
<dbReference type="GeneID" id="85461086"/>
<sequence>MARRSRLITCVVERSTCISRTRPAAPRVLSRSRHHTFSRFLLRHHTRVTRPCWTDYPPSLL</sequence>
<dbReference type="RefSeq" id="XP_060421765.1">
    <property type="nucleotide sequence ID" value="XM_060576560.1"/>
</dbReference>
<organism evidence="1 2">
    <name type="scientific">Colletotrichum godetiae</name>
    <dbReference type="NCBI Taxonomy" id="1209918"/>
    <lineage>
        <taxon>Eukaryota</taxon>
        <taxon>Fungi</taxon>
        <taxon>Dikarya</taxon>
        <taxon>Ascomycota</taxon>
        <taxon>Pezizomycotina</taxon>
        <taxon>Sordariomycetes</taxon>
        <taxon>Hypocreomycetidae</taxon>
        <taxon>Glomerellales</taxon>
        <taxon>Glomerellaceae</taxon>
        <taxon>Colletotrichum</taxon>
        <taxon>Colletotrichum acutatum species complex</taxon>
    </lineage>
</organism>